<dbReference type="Proteomes" id="UP000236333">
    <property type="component" value="Unassembled WGS sequence"/>
</dbReference>
<dbReference type="InterPro" id="IPR045295">
    <property type="entry name" value="Complex1_LYR_SDHAF1_LYRM8"/>
</dbReference>
<dbReference type="GO" id="GO:0034553">
    <property type="term" value="P:mitochondrial respiratory chain complex II assembly"/>
    <property type="evidence" value="ECO:0007669"/>
    <property type="project" value="InterPro"/>
</dbReference>
<protein>
    <submittedName>
        <fullName evidence="6">Succinate dehydrogenase assembly factor 1, mitochondrial</fullName>
    </submittedName>
</protein>
<evidence type="ECO:0000313" key="7">
    <source>
        <dbReference type="Proteomes" id="UP000236333"/>
    </source>
</evidence>
<evidence type="ECO:0000256" key="4">
    <source>
        <dbReference type="ARBA" id="ARBA00025715"/>
    </source>
</evidence>
<dbReference type="PANTHER" id="PTHR13675:SF1">
    <property type="entry name" value="SUCCINATE DEHYDROGENASE ASSEMBLY FACTOR 1, MITOCHONDRIAL"/>
    <property type="match status" value="1"/>
</dbReference>
<dbReference type="EMBL" id="PGGS01000358">
    <property type="protein sequence ID" value="PNH04797.1"/>
    <property type="molecule type" value="Genomic_DNA"/>
</dbReference>
<keyword evidence="7" id="KW-1185">Reference proteome</keyword>
<feature type="domain" description="Complex 1 LYR protein" evidence="5">
    <location>
        <begin position="9"/>
        <end position="66"/>
    </location>
</feature>
<comment type="caution">
    <text evidence="6">The sequence shown here is derived from an EMBL/GenBank/DDBJ whole genome shotgun (WGS) entry which is preliminary data.</text>
</comment>
<keyword evidence="3" id="KW-0143">Chaperone</keyword>
<gene>
    <name evidence="6" type="ORF">TSOC_008941</name>
</gene>
<evidence type="ECO:0000256" key="2">
    <source>
        <dbReference type="ARBA" id="ARBA00023128"/>
    </source>
</evidence>
<comment type="subcellular location">
    <subcellularLocation>
        <location evidence="1">Mitochondrion matrix</location>
    </subcellularLocation>
</comment>
<organism evidence="6 7">
    <name type="scientific">Tetrabaena socialis</name>
    <dbReference type="NCBI Taxonomy" id="47790"/>
    <lineage>
        <taxon>Eukaryota</taxon>
        <taxon>Viridiplantae</taxon>
        <taxon>Chlorophyta</taxon>
        <taxon>core chlorophytes</taxon>
        <taxon>Chlorophyceae</taxon>
        <taxon>CS clade</taxon>
        <taxon>Chlamydomonadales</taxon>
        <taxon>Tetrabaenaceae</taxon>
        <taxon>Tetrabaena</taxon>
    </lineage>
</organism>
<name>A0A2J7ZWZ0_9CHLO</name>
<dbReference type="CDD" id="cd20268">
    <property type="entry name" value="Complex1_LYR_SDHAF1_LYRM8"/>
    <property type="match status" value="1"/>
</dbReference>
<proteinExistence type="inferred from homology"/>
<dbReference type="InterPro" id="IPR008011">
    <property type="entry name" value="Complex1_LYR_dom"/>
</dbReference>
<evidence type="ECO:0000259" key="5">
    <source>
        <dbReference type="Pfam" id="PF05347"/>
    </source>
</evidence>
<dbReference type="GO" id="GO:0005759">
    <property type="term" value="C:mitochondrial matrix"/>
    <property type="evidence" value="ECO:0007669"/>
    <property type="project" value="UniProtKB-SubCell"/>
</dbReference>
<dbReference type="AlphaFoldDB" id="A0A2J7ZWZ0"/>
<keyword evidence="2" id="KW-0496">Mitochondrion</keyword>
<dbReference type="Pfam" id="PF05347">
    <property type="entry name" value="Complex1_LYR"/>
    <property type="match status" value="1"/>
</dbReference>
<accession>A0A2J7ZWZ0</accession>
<sequence>MGKTGLQLQALSLYRACLRAARTKPPESRPGLLQFARAEFDRNRGINRLDFMRVEFLLRKGQKLLATLAAREAQGVTMR</sequence>
<evidence type="ECO:0000313" key="6">
    <source>
        <dbReference type="EMBL" id="PNH04797.1"/>
    </source>
</evidence>
<dbReference type="OrthoDB" id="273010at2759"/>
<comment type="similarity">
    <text evidence="4">Belongs to the complex I LYR family. SDHAF1 subfamily.</text>
</comment>
<reference evidence="6 7" key="1">
    <citation type="journal article" date="2017" name="Mol. Biol. Evol.">
        <title>The 4-celled Tetrabaena socialis nuclear genome reveals the essential components for genetic control of cell number at the origin of multicellularity in the volvocine lineage.</title>
        <authorList>
            <person name="Featherston J."/>
            <person name="Arakaki Y."/>
            <person name="Hanschen E.R."/>
            <person name="Ferris P.J."/>
            <person name="Michod R.E."/>
            <person name="Olson B.J.S.C."/>
            <person name="Nozaki H."/>
            <person name="Durand P.M."/>
        </authorList>
    </citation>
    <scope>NUCLEOTIDE SEQUENCE [LARGE SCALE GENOMIC DNA]</scope>
    <source>
        <strain evidence="6 7">NIES-571</strain>
    </source>
</reference>
<evidence type="ECO:0000256" key="3">
    <source>
        <dbReference type="ARBA" id="ARBA00023186"/>
    </source>
</evidence>
<evidence type="ECO:0000256" key="1">
    <source>
        <dbReference type="ARBA" id="ARBA00004305"/>
    </source>
</evidence>
<dbReference type="PANTHER" id="PTHR13675">
    <property type="entry name" value="LYR MOTIF-CONTAINING PROTEIN 2"/>
    <property type="match status" value="1"/>
</dbReference>